<dbReference type="CDD" id="cd02845">
    <property type="entry name" value="PAZ_piwi_like"/>
    <property type="match status" value="1"/>
</dbReference>
<keyword evidence="7" id="KW-0896">Oogenesis</keyword>
<dbReference type="PROSITE" id="PS50821">
    <property type="entry name" value="PAZ"/>
    <property type="match status" value="1"/>
</dbReference>
<evidence type="ECO:0000256" key="1">
    <source>
        <dbReference type="ARBA" id="ARBA00004331"/>
    </source>
</evidence>
<evidence type="ECO:0000256" key="2">
    <source>
        <dbReference type="ARBA" id="ARBA00004556"/>
    </source>
</evidence>
<dbReference type="SUPFAM" id="SSF101690">
    <property type="entry name" value="PAZ domain"/>
    <property type="match status" value="1"/>
</dbReference>
<protein>
    <submittedName>
        <fullName evidence="13">CLUMA_CG013814, isoform A</fullName>
    </submittedName>
</protein>
<dbReference type="SMART" id="SM00949">
    <property type="entry name" value="PAZ"/>
    <property type="match status" value="1"/>
</dbReference>
<dbReference type="InterPro" id="IPR036397">
    <property type="entry name" value="RNaseH_sf"/>
</dbReference>
<dbReference type="GO" id="GO:0141009">
    <property type="term" value="P:transposable element silencing by piRNA-mediated mRNA destabilization"/>
    <property type="evidence" value="ECO:0007669"/>
    <property type="project" value="UniProtKB-ARBA"/>
</dbReference>
<keyword evidence="8" id="KW-0943">RNA-mediated gene silencing</keyword>
<evidence type="ECO:0000256" key="10">
    <source>
        <dbReference type="SAM" id="MobiDB-lite"/>
    </source>
</evidence>
<dbReference type="InterPro" id="IPR003165">
    <property type="entry name" value="Piwi"/>
</dbReference>
<evidence type="ECO:0000313" key="14">
    <source>
        <dbReference type="Proteomes" id="UP000183832"/>
    </source>
</evidence>
<evidence type="ECO:0000256" key="6">
    <source>
        <dbReference type="ARBA" id="ARBA00022884"/>
    </source>
</evidence>
<evidence type="ECO:0000256" key="9">
    <source>
        <dbReference type="ARBA" id="ARBA00038291"/>
    </source>
</evidence>
<feature type="domain" description="PAZ" evidence="11">
    <location>
        <begin position="276"/>
        <end position="385"/>
    </location>
</feature>
<dbReference type="SUPFAM" id="SSF53098">
    <property type="entry name" value="Ribonuclease H-like"/>
    <property type="match status" value="1"/>
</dbReference>
<organism evidence="13 14">
    <name type="scientific">Clunio marinus</name>
    <dbReference type="NCBI Taxonomy" id="568069"/>
    <lineage>
        <taxon>Eukaryota</taxon>
        <taxon>Metazoa</taxon>
        <taxon>Ecdysozoa</taxon>
        <taxon>Arthropoda</taxon>
        <taxon>Hexapoda</taxon>
        <taxon>Insecta</taxon>
        <taxon>Pterygota</taxon>
        <taxon>Neoptera</taxon>
        <taxon>Endopterygota</taxon>
        <taxon>Diptera</taxon>
        <taxon>Nematocera</taxon>
        <taxon>Chironomoidea</taxon>
        <taxon>Chironomidae</taxon>
        <taxon>Clunio</taxon>
    </lineage>
</organism>
<evidence type="ECO:0000256" key="8">
    <source>
        <dbReference type="ARBA" id="ARBA00023158"/>
    </source>
</evidence>
<dbReference type="Pfam" id="PF23278">
    <property type="entry name" value="Piwi_N"/>
    <property type="match status" value="1"/>
</dbReference>
<accession>A0A1J1ILB4</accession>
<reference evidence="13 14" key="1">
    <citation type="submission" date="2015-04" db="EMBL/GenBank/DDBJ databases">
        <authorList>
            <person name="Syromyatnikov M.Y."/>
            <person name="Popov V.N."/>
        </authorList>
    </citation>
    <scope>NUCLEOTIDE SEQUENCE [LARGE SCALE GENOMIC DNA]</scope>
</reference>
<dbReference type="InterPro" id="IPR012337">
    <property type="entry name" value="RNaseH-like_sf"/>
</dbReference>
<evidence type="ECO:0000256" key="4">
    <source>
        <dbReference type="ARBA" id="ARBA00022490"/>
    </source>
</evidence>
<comment type="similarity">
    <text evidence="9">Belongs to the argonaute family. Piwi subfamily.</text>
</comment>
<dbReference type="GO" id="GO:0016891">
    <property type="term" value="F:RNA endonuclease activity producing 5'-phosphomonoesters, hydrolytic mechanism"/>
    <property type="evidence" value="ECO:0007669"/>
    <property type="project" value="UniProtKB-ARBA"/>
</dbReference>
<keyword evidence="4" id="KW-0963">Cytoplasm</keyword>
<dbReference type="CDD" id="cd04658">
    <property type="entry name" value="Piwi_piwi-like_Euk"/>
    <property type="match status" value="1"/>
</dbReference>
<dbReference type="Gene3D" id="3.30.420.10">
    <property type="entry name" value="Ribonuclease H-like superfamily/Ribonuclease H"/>
    <property type="match status" value="1"/>
</dbReference>
<evidence type="ECO:0000256" key="7">
    <source>
        <dbReference type="ARBA" id="ARBA00022943"/>
    </source>
</evidence>
<evidence type="ECO:0000313" key="13">
    <source>
        <dbReference type="EMBL" id="CRL00554.1"/>
    </source>
</evidence>
<keyword evidence="3" id="KW-0217">Developmental protein</keyword>
<dbReference type="Proteomes" id="UP000183832">
    <property type="component" value="Unassembled WGS sequence"/>
</dbReference>
<evidence type="ECO:0000256" key="3">
    <source>
        <dbReference type="ARBA" id="ARBA00022473"/>
    </source>
</evidence>
<dbReference type="Pfam" id="PF02170">
    <property type="entry name" value="PAZ"/>
    <property type="match status" value="1"/>
</dbReference>
<feature type="domain" description="Piwi" evidence="12">
    <location>
        <begin position="550"/>
        <end position="849"/>
    </location>
</feature>
<proteinExistence type="inferred from homology"/>
<dbReference type="EMBL" id="CVRI01000054">
    <property type="protein sequence ID" value="CRL00554.1"/>
    <property type="molecule type" value="Genomic_DNA"/>
</dbReference>
<dbReference type="GO" id="GO:0043186">
    <property type="term" value="C:P granule"/>
    <property type="evidence" value="ECO:0007669"/>
    <property type="project" value="UniProtKB-ARBA"/>
</dbReference>
<dbReference type="PROSITE" id="PS50822">
    <property type="entry name" value="PIWI"/>
    <property type="match status" value="1"/>
</dbReference>
<evidence type="ECO:0000259" key="12">
    <source>
        <dbReference type="PROSITE" id="PS50822"/>
    </source>
</evidence>
<dbReference type="FunFam" id="3.30.420.10:FF:000014">
    <property type="entry name" value="Piwi-like RNA-mediated gene silencing 1"/>
    <property type="match status" value="1"/>
</dbReference>
<dbReference type="SMART" id="SM00950">
    <property type="entry name" value="Piwi"/>
    <property type="match status" value="1"/>
</dbReference>
<dbReference type="Pfam" id="PF02171">
    <property type="entry name" value="Piwi"/>
    <property type="match status" value="1"/>
</dbReference>
<dbReference type="PANTHER" id="PTHR22891">
    <property type="entry name" value="EUKARYOTIC TRANSLATION INITIATION FACTOR 2C"/>
    <property type="match status" value="1"/>
</dbReference>
<evidence type="ECO:0000256" key="5">
    <source>
        <dbReference type="ARBA" id="ARBA00022782"/>
    </source>
</evidence>
<dbReference type="FunFam" id="2.170.260.10:FF:000003">
    <property type="entry name" value="Piwi-like RNA-mediated gene silencing 2"/>
    <property type="match status" value="1"/>
</dbReference>
<dbReference type="OrthoDB" id="445936at2759"/>
<dbReference type="STRING" id="568069.A0A1J1ILB4"/>
<gene>
    <name evidence="13" type="primary">putative Protein aubergine</name>
    <name evidence="13" type="ORF">CLUMA_CG013814</name>
</gene>
<keyword evidence="14" id="KW-1185">Reference proteome</keyword>
<dbReference type="InterPro" id="IPR036085">
    <property type="entry name" value="PAZ_dom_sf"/>
</dbReference>
<dbReference type="GO" id="GO:0048471">
    <property type="term" value="C:perinuclear region of cytoplasm"/>
    <property type="evidence" value="ECO:0007669"/>
    <property type="project" value="UniProtKB-SubCell"/>
</dbReference>
<dbReference type="GO" id="GO:0048477">
    <property type="term" value="P:oogenesis"/>
    <property type="evidence" value="ECO:0007669"/>
    <property type="project" value="UniProtKB-KW"/>
</dbReference>
<feature type="region of interest" description="Disordered" evidence="10">
    <location>
        <begin position="1"/>
        <end position="22"/>
    </location>
</feature>
<name>A0A1J1ILB4_9DIPT</name>
<dbReference type="InterPro" id="IPR003100">
    <property type="entry name" value="PAZ_dom"/>
</dbReference>
<evidence type="ECO:0000259" key="11">
    <source>
        <dbReference type="PROSITE" id="PS50821"/>
    </source>
</evidence>
<dbReference type="Gene3D" id="2.170.260.10">
    <property type="entry name" value="paz domain"/>
    <property type="match status" value="1"/>
</dbReference>
<dbReference type="AlphaFoldDB" id="A0A1J1ILB4"/>
<keyword evidence="5" id="KW-0221">Differentiation</keyword>
<dbReference type="GO" id="GO:0003723">
    <property type="term" value="F:RNA binding"/>
    <property type="evidence" value="ECO:0007669"/>
    <property type="project" value="UniProtKB-KW"/>
</dbReference>
<feature type="region of interest" description="Disordered" evidence="10">
    <location>
        <begin position="34"/>
        <end position="103"/>
    </location>
</feature>
<comment type="subcellular location">
    <subcellularLocation>
        <location evidence="1">Cytoplasm</location>
        <location evidence="1">Cytoplasmic ribonucleoprotein granule</location>
    </subcellularLocation>
    <subcellularLocation>
        <location evidence="2">Cytoplasm</location>
        <location evidence="2">Perinuclear region</location>
    </subcellularLocation>
</comment>
<dbReference type="GO" id="GO:0140965">
    <property type="term" value="P:secondary piRNA processing"/>
    <property type="evidence" value="ECO:0007669"/>
    <property type="project" value="UniProtKB-ARBA"/>
</dbReference>
<dbReference type="Gene3D" id="3.40.50.2300">
    <property type="match status" value="1"/>
</dbReference>
<keyword evidence="6" id="KW-0694">RNA-binding</keyword>
<sequence length="862" mass="97774">MDRSGNSETSGKCKDDMKEADKVEVNLSVAVTRGRMSDIGIGRGRGRGHEQQAARDSSTSGKRVSEGDSDNGNRKRGLMRDNRVLPSAPLKTRPKCAENSKEGVSGTPVVLKANYFKVIQGKDFQVTQYHVEFNPEIDLAGMRKAFLRQQVDYLGGYVYDGQSILYTTRKLAQEVAEFKITSREGVQYSMTIKATGVTVDINDHKVSQIYNIILRSAMNGLNLQLVGRHLYDPQNKVSLREFHIDLWPGYITSIRQHERDVLVCCEISHKVMRQETIYEILRDHKSQGDRWQENFKKEVIGSVVLTDYNNKTYRVDDVDFGSSPSATFEKGEHKMTFFDYYKSKYRVDIRDRNQPMLVSNPKASDVRAGRTGVLLLVPELCRATGLTDKQRSNYTMARAMADHTQMPPQTRSERLTDLRRRLDQSLDSKAQLANFNTDIDRRIVTFNGRALKQETMLFGGGRTSDNDHTVDWTNPMKSNQMFQPLALQRWVFVYPTRNAQESHNFLKLLQEVANGMHFEMSAPKMKELPDDRVGTYLKQVKEIVAMDPKLILIVLSNNSADRYAGIKKLTCVDKAIPTQCVVSRTMVPKKSGIGGVKSIATKVLIQMNCKLGGAPWMIKFPMRGVMTIGFDVTHDTKNRAKSYGAFVASMDLKEKVAYFSACSPHKDGEEVSANISNHLVAALKAYKDLHGTIPERIFFYRDGVGDGQIEFVYKNEVNRLKEKLTNVYGAFNKQPRFTFIIVNKRINTRIFMDKNNKLMNPVPGTIVDHTITLPERYDFFLVSQSVRQGTVAPTSYNVIEDTSGLSPDQIQVITYKNTHLYYNWSGCTRVPAVVQYAHKLAELVGTHLHESPAHFNNQLYFL</sequence>